<evidence type="ECO:0000256" key="9">
    <source>
        <dbReference type="ARBA" id="ARBA00034075"/>
    </source>
</evidence>
<keyword evidence="2" id="KW-0719">Serine esterase</keyword>
<dbReference type="GO" id="GO:0030600">
    <property type="term" value="F:feruloyl esterase activity"/>
    <property type="evidence" value="ECO:0007669"/>
    <property type="project" value="UniProtKB-EC"/>
</dbReference>
<keyword evidence="3" id="KW-0119">Carbohydrate metabolism</keyword>
<evidence type="ECO:0000256" key="10">
    <source>
        <dbReference type="RuleBase" id="RU361238"/>
    </source>
</evidence>
<proteinExistence type="inferred from homology"/>
<reference evidence="11 12" key="1">
    <citation type="submission" date="2019-10" db="EMBL/GenBank/DDBJ databases">
        <authorList>
            <person name="Palmer J.M."/>
        </authorList>
    </citation>
    <scope>NUCLEOTIDE SEQUENCE [LARGE SCALE GENOMIC DNA]</scope>
    <source>
        <strain evidence="11 12">TWF696</strain>
    </source>
</reference>
<comment type="catalytic activity">
    <reaction evidence="9">
        <text>feruloyl-polysaccharide + H2O = ferulate + polysaccharide.</text>
        <dbReference type="EC" id="3.1.1.73"/>
    </reaction>
</comment>
<evidence type="ECO:0000256" key="3">
    <source>
        <dbReference type="ARBA" id="ARBA00022651"/>
    </source>
</evidence>
<dbReference type="SUPFAM" id="SSF53474">
    <property type="entry name" value="alpha/beta-Hydrolases"/>
    <property type="match status" value="1"/>
</dbReference>
<gene>
    <name evidence="11" type="primary">FAEB-2_1</name>
    <name evidence="11" type="ORF">TWF696_003716</name>
</gene>
<dbReference type="Pfam" id="PF07519">
    <property type="entry name" value="Tannase"/>
    <property type="match status" value="1"/>
</dbReference>
<organism evidence="11 12">
    <name type="scientific">Orbilia brochopaga</name>
    <dbReference type="NCBI Taxonomy" id="3140254"/>
    <lineage>
        <taxon>Eukaryota</taxon>
        <taxon>Fungi</taxon>
        <taxon>Dikarya</taxon>
        <taxon>Ascomycota</taxon>
        <taxon>Pezizomycotina</taxon>
        <taxon>Orbiliomycetes</taxon>
        <taxon>Orbiliales</taxon>
        <taxon>Orbiliaceae</taxon>
        <taxon>Orbilia</taxon>
    </lineage>
</organism>
<dbReference type="GO" id="GO:0046872">
    <property type="term" value="F:metal ion binding"/>
    <property type="evidence" value="ECO:0007669"/>
    <property type="project" value="UniProtKB-KW"/>
</dbReference>
<keyword evidence="3" id="KW-0858">Xylan degradation</keyword>
<keyword evidence="6 10" id="KW-0378">Hydrolase</keyword>
<keyword evidence="4" id="KW-0479">Metal-binding</keyword>
<dbReference type="PANTHER" id="PTHR33938">
    <property type="entry name" value="FERULOYL ESTERASE B-RELATED"/>
    <property type="match status" value="1"/>
</dbReference>
<dbReference type="InterPro" id="IPR029058">
    <property type="entry name" value="AB_hydrolase_fold"/>
</dbReference>
<dbReference type="GO" id="GO:0045493">
    <property type="term" value="P:xylan catabolic process"/>
    <property type="evidence" value="ECO:0007669"/>
    <property type="project" value="UniProtKB-KW"/>
</dbReference>
<dbReference type="Gene3D" id="3.40.50.1820">
    <property type="entry name" value="alpha/beta hydrolase"/>
    <property type="match status" value="1"/>
</dbReference>
<dbReference type="InterPro" id="IPR011118">
    <property type="entry name" value="Tannase/feruloyl_esterase"/>
</dbReference>
<accession>A0AAV9V567</accession>
<evidence type="ECO:0000256" key="1">
    <source>
        <dbReference type="ARBA" id="ARBA00006249"/>
    </source>
</evidence>
<name>A0AAV9V567_9PEZI</name>
<keyword evidence="3" id="KW-0624">Polysaccharide degradation</keyword>
<dbReference type="PANTHER" id="PTHR33938:SF15">
    <property type="entry name" value="FERULOYL ESTERASE B-RELATED"/>
    <property type="match status" value="1"/>
</dbReference>
<feature type="signal peptide" evidence="10">
    <location>
        <begin position="1"/>
        <end position="25"/>
    </location>
</feature>
<protein>
    <recommendedName>
        <fullName evidence="10">Carboxylic ester hydrolase</fullName>
        <ecNumber evidence="10">3.1.1.-</ecNumber>
    </recommendedName>
</protein>
<dbReference type="EC" id="3.1.1.-" evidence="10"/>
<evidence type="ECO:0000256" key="4">
    <source>
        <dbReference type="ARBA" id="ARBA00022723"/>
    </source>
</evidence>
<keyword evidence="12" id="KW-1185">Reference proteome</keyword>
<evidence type="ECO:0000256" key="6">
    <source>
        <dbReference type="ARBA" id="ARBA00022801"/>
    </source>
</evidence>
<dbReference type="Proteomes" id="UP001375240">
    <property type="component" value="Unassembled WGS sequence"/>
</dbReference>
<dbReference type="AlphaFoldDB" id="A0AAV9V567"/>
<sequence>MRLFSTNASVLIAAIVLPLASYASSGPPSHASRDFRQRCANLRRTFKPDRHTKVLVSEFIPQGTNWTNAPVTHPLCNAYYSSGAIFKVDACRLRVDISTSSTSNVIAEIILPITWKDTGKRVITVGNGGLNGCVAYSDLTYASALGFTAVGTNNGHDGETGKPFLNRPEVIKDFAYRSLIVGTEAGKKAANHLFGRSPGKIYYMGCSTGGRQGLKAAQDFPELFDGILAGAPANNFLNLVANGAQTYANIGNPAAASYISLEQWDVVHQLVLDQCDRIDGVSDGILEDPMKCRPRFEDLLCDQEAGQTWASHKCLTTAQIDGLNRVYGPLISVKGEILYPRLNPSAEVDLARAMALIGPTLSTDWFRYVVLNDSSWDFNTDWSLEAAELLRAQDPFGISTWNPDLSNLRRSKHKLIAYHGVQDGFISSENSYRYYNYVSRSMGLPARKLDEFYRFFPITGLKHCTGGDGAWYIGAAGQPGVAFPGGLPRTDDGGALMDLVRWVEKGIAPERIRGTSIGRQGQQVMRDHCRYPLKNTYVGRGDPNRPGSWKCA</sequence>
<evidence type="ECO:0000313" key="11">
    <source>
        <dbReference type="EMBL" id="KAK6354574.1"/>
    </source>
</evidence>
<dbReference type="EMBL" id="JAVHNQ010000002">
    <property type="protein sequence ID" value="KAK6354574.1"/>
    <property type="molecule type" value="Genomic_DNA"/>
</dbReference>
<keyword evidence="8" id="KW-1015">Disulfide bond</keyword>
<comment type="caution">
    <text evidence="11">The sequence shown here is derived from an EMBL/GenBank/DDBJ whole genome shotgun (WGS) entry which is preliminary data.</text>
</comment>
<keyword evidence="7" id="KW-0106">Calcium</keyword>
<feature type="chain" id="PRO_5043110297" description="Carboxylic ester hydrolase" evidence="10">
    <location>
        <begin position="26"/>
        <end position="552"/>
    </location>
</feature>
<evidence type="ECO:0000313" key="12">
    <source>
        <dbReference type="Proteomes" id="UP001375240"/>
    </source>
</evidence>
<evidence type="ECO:0000256" key="2">
    <source>
        <dbReference type="ARBA" id="ARBA00022487"/>
    </source>
</evidence>
<evidence type="ECO:0000256" key="7">
    <source>
        <dbReference type="ARBA" id="ARBA00022837"/>
    </source>
</evidence>
<keyword evidence="5 10" id="KW-0732">Signal</keyword>
<comment type="similarity">
    <text evidence="1 10">Belongs to the tannase family.</text>
</comment>
<evidence type="ECO:0000256" key="8">
    <source>
        <dbReference type="ARBA" id="ARBA00023157"/>
    </source>
</evidence>
<evidence type="ECO:0000256" key="5">
    <source>
        <dbReference type="ARBA" id="ARBA00022729"/>
    </source>
</evidence>